<dbReference type="PRINTS" id="PR01959">
    <property type="entry name" value="SBIMPHPHTASE"/>
</dbReference>
<dbReference type="GO" id="GO:0046854">
    <property type="term" value="P:phosphatidylinositol phosphate biosynthetic process"/>
    <property type="evidence" value="ECO:0007669"/>
    <property type="project" value="InterPro"/>
</dbReference>
<dbReference type="EMBL" id="JOJP01000001">
    <property type="protein sequence ID" value="KEI71528.1"/>
    <property type="molecule type" value="Genomic_DNA"/>
</dbReference>
<dbReference type="CDD" id="cd01639">
    <property type="entry name" value="IMPase"/>
    <property type="match status" value="1"/>
</dbReference>
<gene>
    <name evidence="10" type="ORF">GV64_12970</name>
</gene>
<evidence type="ECO:0000256" key="3">
    <source>
        <dbReference type="ARBA" id="ARBA00009759"/>
    </source>
</evidence>
<feature type="binding site" evidence="8">
    <location>
        <position position="88"/>
    </location>
    <ligand>
        <name>Mg(2+)</name>
        <dbReference type="ChEBI" id="CHEBI:18420"/>
        <label>1</label>
        <note>catalytic</note>
    </ligand>
</feature>
<dbReference type="PANTHER" id="PTHR20854">
    <property type="entry name" value="INOSITOL MONOPHOSPHATASE"/>
    <property type="match status" value="1"/>
</dbReference>
<evidence type="ECO:0000256" key="2">
    <source>
        <dbReference type="ARBA" id="ARBA00001946"/>
    </source>
</evidence>
<evidence type="ECO:0000313" key="11">
    <source>
        <dbReference type="Proteomes" id="UP000027997"/>
    </source>
</evidence>
<dbReference type="EC" id="3.1.3.25" evidence="9"/>
<comment type="catalytic activity">
    <reaction evidence="1 9">
        <text>a myo-inositol phosphate + H2O = myo-inositol + phosphate</text>
        <dbReference type="Rhea" id="RHEA:24056"/>
        <dbReference type="ChEBI" id="CHEBI:15377"/>
        <dbReference type="ChEBI" id="CHEBI:17268"/>
        <dbReference type="ChEBI" id="CHEBI:43474"/>
        <dbReference type="ChEBI" id="CHEBI:84139"/>
        <dbReference type="EC" id="3.1.3.25"/>
    </reaction>
</comment>
<evidence type="ECO:0000256" key="8">
    <source>
        <dbReference type="PIRSR" id="PIRSR600760-2"/>
    </source>
</evidence>
<evidence type="ECO:0000256" key="7">
    <source>
        <dbReference type="ARBA" id="ARBA00022842"/>
    </source>
</evidence>
<dbReference type="GO" id="GO:0007165">
    <property type="term" value="P:signal transduction"/>
    <property type="evidence" value="ECO:0007669"/>
    <property type="project" value="TreeGrafter"/>
</dbReference>
<keyword evidence="4 8" id="KW-0479">Metal-binding</keyword>
<dbReference type="PROSITE" id="PS00629">
    <property type="entry name" value="IMP_1"/>
    <property type="match status" value="1"/>
</dbReference>
<evidence type="ECO:0000313" key="10">
    <source>
        <dbReference type="EMBL" id="KEI71528.1"/>
    </source>
</evidence>
<evidence type="ECO:0000256" key="1">
    <source>
        <dbReference type="ARBA" id="ARBA00001033"/>
    </source>
</evidence>
<organism evidence="10 11">
    <name type="scientific">Endozoicomonas elysicola</name>
    <dbReference type="NCBI Taxonomy" id="305900"/>
    <lineage>
        <taxon>Bacteria</taxon>
        <taxon>Pseudomonadati</taxon>
        <taxon>Pseudomonadota</taxon>
        <taxon>Gammaproteobacteria</taxon>
        <taxon>Oceanospirillales</taxon>
        <taxon>Endozoicomonadaceae</taxon>
        <taxon>Endozoicomonas</taxon>
    </lineage>
</organism>
<feature type="binding site" evidence="8">
    <location>
        <position position="86"/>
    </location>
    <ligand>
        <name>Mg(2+)</name>
        <dbReference type="ChEBI" id="CHEBI:18420"/>
        <label>1</label>
        <note>catalytic</note>
    </ligand>
</feature>
<evidence type="ECO:0000256" key="5">
    <source>
        <dbReference type="ARBA" id="ARBA00022801"/>
    </source>
</evidence>
<dbReference type="eggNOG" id="COG0483">
    <property type="taxonomic scope" value="Bacteria"/>
</dbReference>
<dbReference type="Gene3D" id="3.40.190.80">
    <property type="match status" value="1"/>
</dbReference>
<keyword evidence="6" id="KW-0889">Transcription antitermination</keyword>
<feature type="binding site" evidence="8">
    <location>
        <position position="67"/>
    </location>
    <ligand>
        <name>Mg(2+)</name>
        <dbReference type="ChEBI" id="CHEBI:18420"/>
        <label>1</label>
        <note>catalytic</note>
    </ligand>
</feature>
<name>A0A081KBK2_9GAMM</name>
<dbReference type="InterPro" id="IPR033942">
    <property type="entry name" value="IMPase"/>
</dbReference>
<dbReference type="Proteomes" id="UP000027997">
    <property type="component" value="Unassembled WGS sequence"/>
</dbReference>
<dbReference type="GO" id="GO:0006020">
    <property type="term" value="P:inositol metabolic process"/>
    <property type="evidence" value="ECO:0007669"/>
    <property type="project" value="TreeGrafter"/>
</dbReference>
<dbReference type="PROSITE" id="PS00630">
    <property type="entry name" value="IMP_2"/>
    <property type="match status" value="1"/>
</dbReference>
<dbReference type="FunFam" id="3.30.540.10:FF:000003">
    <property type="entry name" value="Inositol-1-monophosphatase"/>
    <property type="match status" value="1"/>
</dbReference>
<dbReference type="RefSeq" id="WP_020583144.1">
    <property type="nucleotide sequence ID" value="NZ_JOJP01000001.1"/>
</dbReference>
<keyword evidence="5 9" id="KW-0378">Hydrolase</keyword>
<feature type="binding site" evidence="8">
    <location>
        <position position="216"/>
    </location>
    <ligand>
        <name>Mg(2+)</name>
        <dbReference type="ChEBI" id="CHEBI:18420"/>
        <label>1</label>
        <note>catalytic</note>
    </ligand>
</feature>
<dbReference type="InterPro" id="IPR000760">
    <property type="entry name" value="Inositol_monophosphatase-like"/>
</dbReference>
<comment type="similarity">
    <text evidence="3 9">Belongs to the inositol monophosphatase superfamily.</text>
</comment>
<dbReference type="Gene3D" id="3.30.540.10">
    <property type="entry name" value="Fructose-1,6-Bisphosphatase, subunit A, domain 1"/>
    <property type="match status" value="1"/>
</dbReference>
<evidence type="ECO:0000256" key="4">
    <source>
        <dbReference type="ARBA" id="ARBA00022723"/>
    </source>
</evidence>
<dbReference type="PANTHER" id="PTHR20854:SF4">
    <property type="entry name" value="INOSITOL-1-MONOPHOSPHATASE-RELATED"/>
    <property type="match status" value="1"/>
</dbReference>
<proteinExistence type="inferred from homology"/>
<reference evidence="10 11" key="1">
    <citation type="submission" date="2014-06" db="EMBL/GenBank/DDBJ databases">
        <title>Whole Genome Sequences of Three Symbiotic Endozoicomonas Bacteria.</title>
        <authorList>
            <person name="Neave M.J."/>
            <person name="Apprill A."/>
            <person name="Voolstra C.R."/>
        </authorList>
    </citation>
    <scope>NUCLEOTIDE SEQUENCE [LARGE SCALE GENOMIC DNA]</scope>
    <source>
        <strain evidence="10 11">DSM 22380</strain>
    </source>
</reference>
<dbReference type="Pfam" id="PF00459">
    <property type="entry name" value="Inositol_P"/>
    <property type="match status" value="1"/>
</dbReference>
<dbReference type="InterPro" id="IPR020550">
    <property type="entry name" value="Inositol_monophosphatase_CS"/>
</dbReference>
<dbReference type="STRING" id="305900.GV64_12970"/>
<sequence>MQPMVNMALRAARQAGEIIARAYKDLDHVNVEFKSRNDFVTEVDKAAEKVIIDSLSKTYPDHGFYGEESGHREGTGAGKDYLWIIDPLDGTTNFINGIPHFAVSIAVQYRGRLEHAVIVDPLKEEEYCASRGHGATLNSKRMRVGNRRNLEGALIGTGIPFMNPGINHLDSYLNMMRSLLGDTAGIRRAGSAALDLAYVAAGRLDAFWEIGLQDYDMAAGVLMVQESGGLVGDFKGGHTYMQNNQIVAGNSGCFKEVLKRIRPFVTEGMFRQ</sequence>
<dbReference type="PRINTS" id="PR00377">
    <property type="entry name" value="IMPHPHTASES"/>
</dbReference>
<keyword evidence="6" id="KW-0805">Transcription regulation</keyword>
<keyword evidence="6" id="KW-0804">Transcription</keyword>
<evidence type="ECO:0000256" key="9">
    <source>
        <dbReference type="RuleBase" id="RU364068"/>
    </source>
</evidence>
<dbReference type="InterPro" id="IPR020583">
    <property type="entry name" value="Inositol_monoP_metal-BS"/>
</dbReference>
<dbReference type="SUPFAM" id="SSF56655">
    <property type="entry name" value="Carbohydrate phosphatase"/>
    <property type="match status" value="1"/>
</dbReference>
<keyword evidence="11" id="KW-1185">Reference proteome</keyword>
<feature type="binding site" evidence="8">
    <location>
        <position position="89"/>
    </location>
    <ligand>
        <name>Mg(2+)</name>
        <dbReference type="ChEBI" id="CHEBI:18420"/>
        <label>1</label>
        <note>catalytic</note>
    </ligand>
</feature>
<protein>
    <recommendedName>
        <fullName evidence="9">Inositol-1-monophosphatase</fullName>
        <ecNumber evidence="9">3.1.3.25</ecNumber>
    </recommendedName>
</protein>
<dbReference type="AlphaFoldDB" id="A0A081KBK2"/>
<dbReference type="GO" id="GO:0046872">
    <property type="term" value="F:metal ion binding"/>
    <property type="evidence" value="ECO:0007669"/>
    <property type="project" value="UniProtKB-KW"/>
</dbReference>
<dbReference type="GO" id="GO:0031564">
    <property type="term" value="P:transcription antitermination"/>
    <property type="evidence" value="ECO:0007669"/>
    <property type="project" value="UniProtKB-KW"/>
</dbReference>
<keyword evidence="7 8" id="KW-0460">Magnesium</keyword>
<dbReference type="InterPro" id="IPR022337">
    <property type="entry name" value="Inositol_monophosphatase_SuhB"/>
</dbReference>
<comment type="cofactor">
    <cofactor evidence="2 8 9">
        <name>Mg(2+)</name>
        <dbReference type="ChEBI" id="CHEBI:18420"/>
    </cofactor>
</comment>
<evidence type="ECO:0000256" key="6">
    <source>
        <dbReference type="ARBA" id="ARBA00022814"/>
    </source>
</evidence>
<dbReference type="GO" id="GO:0008934">
    <property type="term" value="F:inositol monophosphate 1-phosphatase activity"/>
    <property type="evidence" value="ECO:0007669"/>
    <property type="project" value="InterPro"/>
</dbReference>
<comment type="caution">
    <text evidence="10">The sequence shown here is derived from an EMBL/GenBank/DDBJ whole genome shotgun (WGS) entry which is preliminary data.</text>
</comment>
<accession>A0A081KBK2</accession>